<feature type="transmembrane region" description="Helical" evidence="1">
    <location>
        <begin position="81"/>
        <end position="99"/>
    </location>
</feature>
<keyword evidence="1" id="KW-0812">Transmembrane</keyword>
<accession>A0A2S9J8X8</accession>
<evidence type="ECO:0000256" key="1">
    <source>
        <dbReference type="SAM" id="Phobius"/>
    </source>
</evidence>
<dbReference type="EMBL" id="PVBQ01000001">
    <property type="protein sequence ID" value="PRD49189.1"/>
    <property type="molecule type" value="Genomic_DNA"/>
</dbReference>
<gene>
    <name evidence="2" type="ORF">C5745_00685</name>
</gene>
<dbReference type="AlphaFoldDB" id="A0A2S9J8X8"/>
<keyword evidence="1" id="KW-0472">Membrane</keyword>
<protein>
    <submittedName>
        <fullName evidence="2">Uncharacterized protein</fullName>
    </submittedName>
</protein>
<name>A0A2S9J8X8_9SPHI</name>
<keyword evidence="3" id="KW-1185">Reference proteome</keyword>
<keyword evidence="1" id="KW-1133">Transmembrane helix</keyword>
<dbReference type="Proteomes" id="UP000239711">
    <property type="component" value="Unassembled WGS sequence"/>
</dbReference>
<proteinExistence type="predicted"/>
<sequence length="141" mass="16378">MSYYQHTISYFPIIIIIGLLNASIVYLFQLMDWVFHTPVSFLLACATMPLCVVCIINWIRVFIQAKGKRRLYNNKVDYIHFASRMTGLLFVLSLTIDYWSDIIEQETTLHAYGAVIGILVLLVSNVFSFTRDFKKRRIAKS</sequence>
<feature type="transmembrane region" description="Helical" evidence="1">
    <location>
        <begin position="7"/>
        <end position="28"/>
    </location>
</feature>
<organism evidence="2 3">
    <name type="scientific">Sphingobacterium haloxyli</name>
    <dbReference type="NCBI Taxonomy" id="2100533"/>
    <lineage>
        <taxon>Bacteria</taxon>
        <taxon>Pseudomonadati</taxon>
        <taxon>Bacteroidota</taxon>
        <taxon>Sphingobacteriia</taxon>
        <taxon>Sphingobacteriales</taxon>
        <taxon>Sphingobacteriaceae</taxon>
        <taxon>Sphingobacterium</taxon>
    </lineage>
</organism>
<evidence type="ECO:0000313" key="2">
    <source>
        <dbReference type="EMBL" id="PRD49189.1"/>
    </source>
</evidence>
<evidence type="ECO:0000313" key="3">
    <source>
        <dbReference type="Proteomes" id="UP000239711"/>
    </source>
</evidence>
<comment type="caution">
    <text evidence="2">The sequence shown here is derived from an EMBL/GenBank/DDBJ whole genome shotgun (WGS) entry which is preliminary data.</text>
</comment>
<feature type="transmembrane region" description="Helical" evidence="1">
    <location>
        <begin position="40"/>
        <end position="60"/>
    </location>
</feature>
<reference evidence="2 3" key="1">
    <citation type="submission" date="2018-02" db="EMBL/GenBank/DDBJ databases">
        <title>The draft genome of Sphingobacterium sp. 5JN-11.</title>
        <authorList>
            <person name="Liu L."/>
            <person name="Li L."/>
            <person name="Liang L."/>
            <person name="Zhang X."/>
            <person name="Wang T."/>
        </authorList>
    </citation>
    <scope>NUCLEOTIDE SEQUENCE [LARGE SCALE GENOMIC DNA]</scope>
    <source>
        <strain evidence="2 3">5JN-11</strain>
    </source>
</reference>
<feature type="transmembrane region" description="Helical" evidence="1">
    <location>
        <begin position="111"/>
        <end position="130"/>
    </location>
</feature>